<evidence type="ECO:0000256" key="10">
    <source>
        <dbReference type="SAM" id="Phobius"/>
    </source>
</evidence>
<dbReference type="GO" id="GO:0006888">
    <property type="term" value="P:endoplasmic reticulum to Golgi vesicle-mediated transport"/>
    <property type="evidence" value="ECO:0007669"/>
    <property type="project" value="InterPro"/>
</dbReference>
<accession>A0A9P6WK63</accession>
<evidence type="ECO:0000256" key="8">
    <source>
        <dbReference type="ARBA" id="ARBA00023136"/>
    </source>
</evidence>
<dbReference type="EMBL" id="PUHW01000132">
    <property type="protein sequence ID" value="KAG0688674.1"/>
    <property type="molecule type" value="Genomic_DNA"/>
</dbReference>
<dbReference type="GO" id="GO:0000139">
    <property type="term" value="C:Golgi membrane"/>
    <property type="evidence" value="ECO:0007669"/>
    <property type="project" value="UniProtKB-SubCell"/>
</dbReference>
<evidence type="ECO:0000256" key="1">
    <source>
        <dbReference type="ARBA" id="ARBA00004409"/>
    </source>
</evidence>
<dbReference type="InterPro" id="IPR023601">
    <property type="entry name" value="Golgi_SNAP_su1"/>
</dbReference>
<sequence>MEELQCIFQYIYENYNFNNLNINSNNDNNNTNESNTSDSLSPSITFNAIYSKSFNVKFTIAIHPGYDVPCIYFQIFKISFDDGGFETEILTFDDDSLNTIIYSHQSEISKNPSKYTIISPISQSSPIDLFNTSNNTYFYIHPSYTQARAHVLSLSTQLSNVLARFSSFTNDIQSTPLPEELEIKNKIQLLLSDLSAAINELSRILDTLQTESLSSSKYQQLARHRDELKRHRQDFQRIANQIDQERNRLNLLTNVRSDIDQYNDSNNNTNNNENSNVNIDDYMLDERSRVDRSHNIVDNLISQVMETRDEIMRQRTVLSSVVNRLDRSLNTIPGLNTIINKIDARHRKEALILVIVILICLIILWFSL</sequence>
<keyword evidence="6 10" id="KW-1133">Transmembrane helix</keyword>
<organism evidence="11 12">
    <name type="scientific">Pichia californica</name>
    <dbReference type="NCBI Taxonomy" id="460514"/>
    <lineage>
        <taxon>Eukaryota</taxon>
        <taxon>Fungi</taxon>
        <taxon>Dikarya</taxon>
        <taxon>Ascomycota</taxon>
        <taxon>Saccharomycotina</taxon>
        <taxon>Pichiomycetes</taxon>
        <taxon>Pichiales</taxon>
        <taxon>Pichiaceae</taxon>
        <taxon>Pichia</taxon>
    </lineage>
</organism>
<dbReference type="Pfam" id="PF12352">
    <property type="entry name" value="V-SNARE_C"/>
    <property type="match status" value="1"/>
</dbReference>
<evidence type="ECO:0008006" key="13">
    <source>
        <dbReference type="Google" id="ProtNLM"/>
    </source>
</evidence>
<keyword evidence="9" id="KW-0175">Coiled coil</keyword>
<keyword evidence="4 10" id="KW-0812">Transmembrane</keyword>
<dbReference type="GO" id="GO:0005797">
    <property type="term" value="C:Golgi medial cisterna"/>
    <property type="evidence" value="ECO:0007669"/>
    <property type="project" value="TreeGrafter"/>
</dbReference>
<evidence type="ECO:0000256" key="3">
    <source>
        <dbReference type="ARBA" id="ARBA00022448"/>
    </source>
</evidence>
<dbReference type="GO" id="GO:0015031">
    <property type="term" value="P:protein transport"/>
    <property type="evidence" value="ECO:0007669"/>
    <property type="project" value="UniProtKB-KW"/>
</dbReference>
<dbReference type="PANTHER" id="PTHR21094">
    <property type="entry name" value="GOS-28 SNARE- RELATED"/>
    <property type="match status" value="1"/>
</dbReference>
<proteinExistence type="inferred from homology"/>
<dbReference type="PANTHER" id="PTHR21094:SF2">
    <property type="entry name" value="GOLGI SNAP RECEPTOR COMPLEX MEMBER 1"/>
    <property type="match status" value="1"/>
</dbReference>
<comment type="subcellular location">
    <subcellularLocation>
        <location evidence="1">Golgi apparatus membrane</location>
        <topology evidence="1">Single-pass type IV membrane protein</topology>
    </subcellularLocation>
</comment>
<name>A0A9P6WK63_9ASCO</name>
<evidence type="ECO:0000313" key="11">
    <source>
        <dbReference type="EMBL" id="KAG0688674.1"/>
    </source>
</evidence>
<dbReference type="Gene3D" id="3.30.1460.50">
    <property type="match status" value="1"/>
</dbReference>
<keyword evidence="8 10" id="KW-0472">Membrane</keyword>
<evidence type="ECO:0000256" key="5">
    <source>
        <dbReference type="ARBA" id="ARBA00022927"/>
    </source>
</evidence>
<dbReference type="GO" id="GO:0031201">
    <property type="term" value="C:SNARE complex"/>
    <property type="evidence" value="ECO:0007669"/>
    <property type="project" value="TreeGrafter"/>
</dbReference>
<feature type="coiled-coil region" evidence="9">
    <location>
        <begin position="191"/>
        <end position="272"/>
    </location>
</feature>
<comment type="similarity">
    <text evidence="2">Belongs to the GOSR1 family.</text>
</comment>
<dbReference type="AlphaFoldDB" id="A0A9P6WK63"/>
<evidence type="ECO:0000256" key="9">
    <source>
        <dbReference type="SAM" id="Coils"/>
    </source>
</evidence>
<dbReference type="GO" id="GO:0048219">
    <property type="term" value="P:inter-Golgi cisterna vesicle-mediated transport"/>
    <property type="evidence" value="ECO:0007669"/>
    <property type="project" value="TreeGrafter"/>
</dbReference>
<dbReference type="GO" id="GO:0006906">
    <property type="term" value="P:vesicle fusion"/>
    <property type="evidence" value="ECO:0007669"/>
    <property type="project" value="TreeGrafter"/>
</dbReference>
<evidence type="ECO:0000256" key="6">
    <source>
        <dbReference type="ARBA" id="ARBA00022989"/>
    </source>
</evidence>
<evidence type="ECO:0000256" key="7">
    <source>
        <dbReference type="ARBA" id="ARBA00023034"/>
    </source>
</evidence>
<evidence type="ECO:0000256" key="4">
    <source>
        <dbReference type="ARBA" id="ARBA00022692"/>
    </source>
</evidence>
<evidence type="ECO:0000256" key="2">
    <source>
        <dbReference type="ARBA" id="ARBA00008473"/>
    </source>
</evidence>
<comment type="caution">
    <text evidence="11">The sequence shown here is derived from an EMBL/GenBank/DDBJ whole genome shotgun (WGS) entry which is preliminary data.</text>
</comment>
<evidence type="ECO:0000313" key="12">
    <source>
        <dbReference type="Proteomes" id="UP000697127"/>
    </source>
</evidence>
<dbReference type="GO" id="GO:0005484">
    <property type="term" value="F:SNAP receptor activity"/>
    <property type="evidence" value="ECO:0007669"/>
    <property type="project" value="TreeGrafter"/>
</dbReference>
<gene>
    <name evidence="11" type="ORF">C6P40_000687</name>
</gene>
<dbReference type="GO" id="GO:0005801">
    <property type="term" value="C:cis-Golgi network"/>
    <property type="evidence" value="ECO:0007669"/>
    <property type="project" value="InterPro"/>
</dbReference>
<reference evidence="11" key="1">
    <citation type="submission" date="2020-11" db="EMBL/GenBank/DDBJ databases">
        <title>Kefir isolates.</title>
        <authorList>
            <person name="Marcisauskas S."/>
            <person name="Kim Y."/>
            <person name="Blasche S."/>
        </authorList>
    </citation>
    <scope>NUCLEOTIDE SEQUENCE</scope>
    <source>
        <strain evidence="11">Olga-1</strain>
    </source>
</reference>
<dbReference type="Proteomes" id="UP000697127">
    <property type="component" value="Unassembled WGS sequence"/>
</dbReference>
<protein>
    <recommendedName>
        <fullName evidence="13">t-SNARE coiled-coil homology domain-containing protein</fullName>
    </recommendedName>
</protein>
<keyword evidence="12" id="KW-1185">Reference proteome</keyword>
<keyword evidence="3" id="KW-0813">Transport</keyword>
<keyword evidence="7" id="KW-0333">Golgi apparatus</keyword>
<keyword evidence="5" id="KW-0653">Protein transport</keyword>
<feature type="transmembrane region" description="Helical" evidence="10">
    <location>
        <begin position="350"/>
        <end position="367"/>
    </location>
</feature>